<comment type="caution">
    <text evidence="2">The sequence shown here is derived from an EMBL/GenBank/DDBJ whole genome shotgun (WGS) entry which is preliminary data.</text>
</comment>
<keyword evidence="3" id="KW-1185">Reference proteome</keyword>
<evidence type="ECO:0000256" key="1">
    <source>
        <dbReference type="SAM" id="MobiDB-lite"/>
    </source>
</evidence>
<accession>A0AAV4WZ23</accession>
<evidence type="ECO:0000313" key="3">
    <source>
        <dbReference type="Proteomes" id="UP001054837"/>
    </source>
</evidence>
<evidence type="ECO:0000313" key="2">
    <source>
        <dbReference type="EMBL" id="GIY88161.1"/>
    </source>
</evidence>
<gene>
    <name evidence="2" type="ORF">CDAR_191251</name>
</gene>
<proteinExistence type="predicted"/>
<dbReference type="AlphaFoldDB" id="A0AAV4WZ23"/>
<name>A0AAV4WZ23_9ARAC</name>
<sequence length="86" mass="9593">MQIKNSTFDNSIEKCIGMAPTSQKGRRCHKSWGRPLESDRSARGRARERPATVVSVSRGRIQTPPCPCEGKVEVFPPFRYGLMVGT</sequence>
<dbReference type="EMBL" id="BPLQ01015452">
    <property type="protein sequence ID" value="GIY88161.1"/>
    <property type="molecule type" value="Genomic_DNA"/>
</dbReference>
<protein>
    <submittedName>
        <fullName evidence="2">Uncharacterized protein</fullName>
    </submittedName>
</protein>
<dbReference type="Proteomes" id="UP001054837">
    <property type="component" value="Unassembled WGS sequence"/>
</dbReference>
<organism evidence="2 3">
    <name type="scientific">Caerostris darwini</name>
    <dbReference type="NCBI Taxonomy" id="1538125"/>
    <lineage>
        <taxon>Eukaryota</taxon>
        <taxon>Metazoa</taxon>
        <taxon>Ecdysozoa</taxon>
        <taxon>Arthropoda</taxon>
        <taxon>Chelicerata</taxon>
        <taxon>Arachnida</taxon>
        <taxon>Araneae</taxon>
        <taxon>Araneomorphae</taxon>
        <taxon>Entelegynae</taxon>
        <taxon>Araneoidea</taxon>
        <taxon>Araneidae</taxon>
        <taxon>Caerostris</taxon>
    </lineage>
</organism>
<feature type="region of interest" description="Disordered" evidence="1">
    <location>
        <begin position="19"/>
        <end position="60"/>
    </location>
</feature>
<feature type="compositionally biased region" description="Basic and acidic residues" evidence="1">
    <location>
        <begin position="36"/>
        <end position="50"/>
    </location>
</feature>
<reference evidence="2 3" key="1">
    <citation type="submission" date="2021-06" db="EMBL/GenBank/DDBJ databases">
        <title>Caerostris darwini draft genome.</title>
        <authorList>
            <person name="Kono N."/>
            <person name="Arakawa K."/>
        </authorList>
    </citation>
    <scope>NUCLEOTIDE SEQUENCE [LARGE SCALE GENOMIC DNA]</scope>
</reference>